<evidence type="ECO:0000256" key="1">
    <source>
        <dbReference type="SAM" id="MobiDB-lite"/>
    </source>
</evidence>
<reference evidence="2" key="1">
    <citation type="journal article" date="2012" name="Nature">
        <title>The oyster genome reveals stress adaptation and complexity of shell formation.</title>
        <authorList>
            <person name="Zhang G."/>
            <person name="Fang X."/>
            <person name="Guo X."/>
            <person name="Li L."/>
            <person name="Luo R."/>
            <person name="Xu F."/>
            <person name="Yang P."/>
            <person name="Zhang L."/>
            <person name="Wang X."/>
            <person name="Qi H."/>
            <person name="Xiong Z."/>
            <person name="Que H."/>
            <person name="Xie Y."/>
            <person name="Holland P.W."/>
            <person name="Paps J."/>
            <person name="Zhu Y."/>
            <person name="Wu F."/>
            <person name="Chen Y."/>
            <person name="Wang J."/>
            <person name="Peng C."/>
            <person name="Meng J."/>
            <person name="Yang L."/>
            <person name="Liu J."/>
            <person name="Wen B."/>
            <person name="Zhang N."/>
            <person name="Huang Z."/>
            <person name="Zhu Q."/>
            <person name="Feng Y."/>
            <person name="Mount A."/>
            <person name="Hedgecock D."/>
            <person name="Xu Z."/>
            <person name="Liu Y."/>
            <person name="Domazet-Loso T."/>
            <person name="Du Y."/>
            <person name="Sun X."/>
            <person name="Zhang S."/>
            <person name="Liu B."/>
            <person name="Cheng P."/>
            <person name="Jiang X."/>
            <person name="Li J."/>
            <person name="Fan D."/>
            <person name="Wang W."/>
            <person name="Fu W."/>
            <person name="Wang T."/>
            <person name="Wang B."/>
            <person name="Zhang J."/>
            <person name="Peng Z."/>
            <person name="Li Y."/>
            <person name="Li N."/>
            <person name="Wang J."/>
            <person name="Chen M."/>
            <person name="He Y."/>
            <person name="Tan F."/>
            <person name="Song X."/>
            <person name="Zheng Q."/>
            <person name="Huang R."/>
            <person name="Yang H."/>
            <person name="Du X."/>
            <person name="Chen L."/>
            <person name="Yang M."/>
            <person name="Gaffney P.M."/>
            <person name="Wang S."/>
            <person name="Luo L."/>
            <person name="She Z."/>
            <person name="Ming Y."/>
            <person name="Huang W."/>
            <person name="Zhang S."/>
            <person name="Huang B."/>
            <person name="Zhang Y."/>
            <person name="Qu T."/>
            <person name="Ni P."/>
            <person name="Miao G."/>
            <person name="Wang J."/>
            <person name="Wang Q."/>
            <person name="Steinberg C.E."/>
            <person name="Wang H."/>
            <person name="Li N."/>
            <person name="Qian L."/>
            <person name="Zhang G."/>
            <person name="Li Y."/>
            <person name="Yang H."/>
            <person name="Liu X."/>
            <person name="Wang J."/>
            <person name="Yin Y."/>
            <person name="Wang J."/>
        </authorList>
    </citation>
    <scope>NUCLEOTIDE SEQUENCE [LARGE SCALE GENOMIC DNA]</scope>
    <source>
        <strain evidence="2">05x7-T-G4-1.051#20</strain>
    </source>
</reference>
<feature type="compositionally biased region" description="Basic and acidic residues" evidence="1">
    <location>
        <begin position="46"/>
        <end position="61"/>
    </location>
</feature>
<gene>
    <name evidence="2" type="ORF">CGI_10010376</name>
</gene>
<feature type="region of interest" description="Disordered" evidence="1">
    <location>
        <begin position="19"/>
        <end position="61"/>
    </location>
</feature>
<dbReference type="Gene3D" id="1.20.5.320">
    <property type="entry name" value="6-Phosphogluconate Dehydrogenase, domain 3"/>
    <property type="match status" value="1"/>
</dbReference>
<organism evidence="2">
    <name type="scientific">Magallana gigas</name>
    <name type="common">Pacific oyster</name>
    <name type="synonym">Crassostrea gigas</name>
    <dbReference type="NCBI Taxonomy" id="29159"/>
    <lineage>
        <taxon>Eukaryota</taxon>
        <taxon>Metazoa</taxon>
        <taxon>Spiralia</taxon>
        <taxon>Lophotrochozoa</taxon>
        <taxon>Mollusca</taxon>
        <taxon>Bivalvia</taxon>
        <taxon>Autobranchia</taxon>
        <taxon>Pteriomorphia</taxon>
        <taxon>Ostreida</taxon>
        <taxon>Ostreoidea</taxon>
        <taxon>Ostreidae</taxon>
        <taxon>Magallana</taxon>
    </lineage>
</organism>
<dbReference type="InParanoid" id="K1PSW8"/>
<sequence>MTLLSFQLEERFRRQRRRAVLRSGCKGNPGNPGFHGPPGNPGQQGEKGDKGDPGTKDKKETEEILVQEVFPEKGETKGKLDHVGFQELWDHLVTQDNPDHVPAGAITYHLVFFSVF</sequence>
<protein>
    <submittedName>
        <fullName evidence="2">Uncharacterized protein</fullName>
    </submittedName>
</protein>
<name>K1PSW8_MAGGI</name>
<dbReference type="HOGENOM" id="CLU_2099201_0_0_1"/>
<evidence type="ECO:0000313" key="2">
    <source>
        <dbReference type="EMBL" id="EKC27352.1"/>
    </source>
</evidence>
<accession>K1PSW8</accession>
<proteinExistence type="predicted"/>
<dbReference type="EMBL" id="JH817710">
    <property type="protein sequence ID" value="EKC27352.1"/>
    <property type="molecule type" value="Genomic_DNA"/>
</dbReference>
<dbReference type="AlphaFoldDB" id="K1PSW8"/>